<dbReference type="PANTHER" id="PTHR30007:SF0">
    <property type="entry name" value="TRANSPOSASE"/>
    <property type="match status" value="1"/>
</dbReference>
<keyword evidence="3" id="KW-1185">Reference proteome</keyword>
<evidence type="ECO:0000313" key="3">
    <source>
        <dbReference type="Proteomes" id="UP000661435"/>
    </source>
</evidence>
<comment type="caution">
    <text evidence="2">The sequence shown here is derived from an EMBL/GenBank/DDBJ whole genome shotgun (WGS) entry which is preliminary data.</text>
</comment>
<protein>
    <submittedName>
        <fullName evidence="2">Transposase</fullName>
    </submittedName>
</protein>
<name>A0A8J6MAL2_9FIRM</name>
<dbReference type="Pfam" id="PF13340">
    <property type="entry name" value="DUF4096"/>
    <property type="match status" value="1"/>
</dbReference>
<sequence>MKRSDKVRQAYPSDLTDAQWAVIEPLYSGMRTYKWSKRELTNAVLYFVKTGCQWRHLPARFSTLFDCAQFLPACPSEWAVGEDTAALGQNIPGESRAQSGAKLCDH</sequence>
<accession>A0A8J6MAL2</accession>
<dbReference type="InterPro" id="IPR025161">
    <property type="entry name" value="IS402-like_dom"/>
</dbReference>
<dbReference type="RefSeq" id="WP_186908885.1">
    <property type="nucleotide sequence ID" value="NZ_JACOPP010000036.1"/>
</dbReference>
<gene>
    <name evidence="2" type="ORF">H8S57_15390</name>
</gene>
<dbReference type="PANTHER" id="PTHR30007">
    <property type="entry name" value="PHP DOMAIN PROTEIN"/>
    <property type="match status" value="1"/>
</dbReference>
<feature type="domain" description="Insertion element IS402-like" evidence="1">
    <location>
        <begin position="15"/>
        <end position="62"/>
    </location>
</feature>
<evidence type="ECO:0000259" key="1">
    <source>
        <dbReference type="Pfam" id="PF13340"/>
    </source>
</evidence>
<organism evidence="2 3">
    <name type="scientific">Lawsonibacter hominis</name>
    <dbReference type="NCBI Taxonomy" id="2763053"/>
    <lineage>
        <taxon>Bacteria</taxon>
        <taxon>Bacillati</taxon>
        <taxon>Bacillota</taxon>
        <taxon>Clostridia</taxon>
        <taxon>Eubacteriales</taxon>
        <taxon>Oscillospiraceae</taxon>
        <taxon>Lawsonibacter</taxon>
    </lineage>
</organism>
<dbReference type="Proteomes" id="UP000661435">
    <property type="component" value="Unassembled WGS sequence"/>
</dbReference>
<proteinExistence type="predicted"/>
<evidence type="ECO:0000313" key="2">
    <source>
        <dbReference type="EMBL" id="MBC5735096.1"/>
    </source>
</evidence>
<reference evidence="2" key="1">
    <citation type="submission" date="2020-08" db="EMBL/GenBank/DDBJ databases">
        <title>Genome public.</title>
        <authorList>
            <person name="Liu C."/>
            <person name="Sun Q."/>
        </authorList>
    </citation>
    <scope>NUCLEOTIDE SEQUENCE</scope>
    <source>
        <strain evidence="2">NSJ-51</strain>
    </source>
</reference>
<dbReference type="AlphaFoldDB" id="A0A8J6MAL2"/>
<dbReference type="EMBL" id="JACOPP010000036">
    <property type="protein sequence ID" value="MBC5735096.1"/>
    <property type="molecule type" value="Genomic_DNA"/>
</dbReference>